<proteinExistence type="predicted"/>
<dbReference type="Pfam" id="PF01909">
    <property type="entry name" value="NTP_transf_2"/>
    <property type="match status" value="1"/>
</dbReference>
<dbReference type="RefSeq" id="WP_054339060.1">
    <property type="nucleotide sequence ID" value="NZ_JACLYV010000066.1"/>
</dbReference>
<name>A0A174S434_FLAPL</name>
<gene>
    <name evidence="2" type="ORF">GKE97_18895</name>
</gene>
<organism evidence="2 3">
    <name type="scientific">Flavonifractor plautii</name>
    <name type="common">Fusobacterium plautii</name>
    <dbReference type="NCBI Taxonomy" id="292800"/>
    <lineage>
        <taxon>Bacteria</taxon>
        <taxon>Bacillati</taxon>
        <taxon>Bacillota</taxon>
        <taxon>Clostridia</taxon>
        <taxon>Eubacteriales</taxon>
        <taxon>Oscillospiraceae</taxon>
        <taxon>Flavonifractor</taxon>
    </lineage>
</organism>
<reference evidence="2 3" key="1">
    <citation type="journal article" date="2019" name="Nat. Med.">
        <title>A library of human gut bacterial isolates paired with longitudinal multiomics data enables mechanistic microbiome research.</title>
        <authorList>
            <person name="Poyet M."/>
            <person name="Groussin M."/>
            <person name="Gibbons S.M."/>
            <person name="Avila-Pacheco J."/>
            <person name="Jiang X."/>
            <person name="Kearney S.M."/>
            <person name="Perrotta A.R."/>
            <person name="Berdy B."/>
            <person name="Zhao S."/>
            <person name="Lieberman T.D."/>
            <person name="Swanson P.K."/>
            <person name="Smith M."/>
            <person name="Roesemann S."/>
            <person name="Alexander J.E."/>
            <person name="Rich S.A."/>
            <person name="Livny J."/>
            <person name="Vlamakis H."/>
            <person name="Clish C."/>
            <person name="Bullock K."/>
            <person name="Deik A."/>
            <person name="Scott J."/>
            <person name="Pierce K.A."/>
            <person name="Xavier R.J."/>
            <person name="Alm E.J."/>
        </authorList>
    </citation>
    <scope>NUCLEOTIDE SEQUENCE [LARGE SCALE GENOMIC DNA]</scope>
    <source>
        <strain evidence="2 3">BIOML-A2</strain>
    </source>
</reference>
<evidence type="ECO:0000259" key="1">
    <source>
        <dbReference type="Pfam" id="PF01909"/>
    </source>
</evidence>
<dbReference type="InterPro" id="IPR043519">
    <property type="entry name" value="NT_sf"/>
</dbReference>
<dbReference type="EMBL" id="WKPR01000024">
    <property type="protein sequence ID" value="MSB21559.1"/>
    <property type="molecule type" value="Genomic_DNA"/>
</dbReference>
<evidence type="ECO:0000313" key="3">
    <source>
        <dbReference type="Proteomes" id="UP000434475"/>
    </source>
</evidence>
<accession>A0A174S434</accession>
<comment type="caution">
    <text evidence="2">The sequence shown here is derived from an EMBL/GenBank/DDBJ whole genome shotgun (WGS) entry which is preliminary data.</text>
</comment>
<dbReference type="InterPro" id="IPR002934">
    <property type="entry name" value="Polymerase_NTP_transf_dom"/>
</dbReference>
<dbReference type="Proteomes" id="UP000434475">
    <property type="component" value="Unassembled WGS sequence"/>
</dbReference>
<keyword evidence="2" id="KW-0808">Transferase</keyword>
<sequence>MASPLTPPGVLAYLTGAYAPLAILAYGSYADGSWGPDSDFDALVLTAGGPERHDMSVVGSVQLDAFVYPVSRFDEPFAPSAFPQLADAALLLDTEGRGQTLIDRVRAWRATQPLPTPEELRSQATWCRKMLRRAGRGDTEGLFRWHWVLVDSLEIFCLLAGQPYQGPKKSLRWLAEARPEAYALYSAALARPELPALERWIAHLEGLCASLPQT</sequence>
<dbReference type="SUPFAM" id="SSF81301">
    <property type="entry name" value="Nucleotidyltransferase"/>
    <property type="match status" value="1"/>
</dbReference>
<dbReference type="CDD" id="cd05403">
    <property type="entry name" value="NT_KNTase_like"/>
    <property type="match status" value="1"/>
</dbReference>
<dbReference type="GO" id="GO:0016779">
    <property type="term" value="F:nucleotidyltransferase activity"/>
    <property type="evidence" value="ECO:0007669"/>
    <property type="project" value="InterPro"/>
</dbReference>
<protein>
    <submittedName>
        <fullName evidence="2">Nucleotidyltransferase domain-containing protein</fullName>
    </submittedName>
</protein>
<feature type="domain" description="Polymerase nucleotidyl transferase" evidence="1">
    <location>
        <begin position="22"/>
        <end position="52"/>
    </location>
</feature>
<evidence type="ECO:0000313" key="2">
    <source>
        <dbReference type="EMBL" id="MSB21559.1"/>
    </source>
</evidence>
<dbReference type="AlphaFoldDB" id="A0A174S434"/>